<dbReference type="GO" id="GO:0005634">
    <property type="term" value="C:nucleus"/>
    <property type="evidence" value="ECO:0007669"/>
    <property type="project" value="UniProtKB-SubCell"/>
</dbReference>
<evidence type="ECO:0000256" key="3">
    <source>
        <dbReference type="ARBA" id="ARBA00022763"/>
    </source>
</evidence>
<comment type="similarity">
    <text evidence="2 7">Belongs to the NSE4 family.</text>
</comment>
<feature type="compositionally biased region" description="Basic residues" evidence="8">
    <location>
        <begin position="16"/>
        <end position="31"/>
    </location>
</feature>
<feature type="compositionally biased region" description="Basic and acidic residues" evidence="8">
    <location>
        <begin position="32"/>
        <end position="43"/>
    </location>
</feature>
<feature type="region of interest" description="Disordered" evidence="8">
    <location>
        <begin position="61"/>
        <end position="82"/>
    </location>
</feature>
<reference evidence="10 11" key="1">
    <citation type="journal article" date="2015" name="Plant Cell">
        <title>Oil accumulation by the oleaginous diatom Fistulifera solaris as revealed by the genome and transcriptome.</title>
        <authorList>
            <person name="Tanaka T."/>
            <person name="Maeda Y."/>
            <person name="Veluchamy A."/>
            <person name="Tanaka M."/>
            <person name="Abida H."/>
            <person name="Marechal E."/>
            <person name="Bowler C."/>
            <person name="Muto M."/>
            <person name="Sunaga Y."/>
            <person name="Tanaka M."/>
            <person name="Yoshino T."/>
            <person name="Taniguchi T."/>
            <person name="Fukuda Y."/>
            <person name="Nemoto M."/>
            <person name="Matsumoto M."/>
            <person name="Wong P.S."/>
            <person name="Aburatani S."/>
            <person name="Fujibuchi W."/>
        </authorList>
    </citation>
    <scope>NUCLEOTIDE SEQUENCE [LARGE SCALE GENOMIC DNA]</scope>
    <source>
        <strain evidence="10 11">JPCC DA0580</strain>
    </source>
</reference>
<evidence type="ECO:0000256" key="5">
    <source>
        <dbReference type="ARBA" id="ARBA00023204"/>
    </source>
</evidence>
<organism evidence="10 11">
    <name type="scientific">Fistulifera solaris</name>
    <name type="common">Oleaginous diatom</name>
    <dbReference type="NCBI Taxonomy" id="1519565"/>
    <lineage>
        <taxon>Eukaryota</taxon>
        <taxon>Sar</taxon>
        <taxon>Stramenopiles</taxon>
        <taxon>Ochrophyta</taxon>
        <taxon>Bacillariophyta</taxon>
        <taxon>Bacillariophyceae</taxon>
        <taxon>Bacillariophycidae</taxon>
        <taxon>Naviculales</taxon>
        <taxon>Naviculaceae</taxon>
        <taxon>Fistulifera</taxon>
    </lineage>
</organism>
<dbReference type="Proteomes" id="UP000198406">
    <property type="component" value="Unassembled WGS sequence"/>
</dbReference>
<dbReference type="Pfam" id="PF08743">
    <property type="entry name" value="Nse4_C"/>
    <property type="match status" value="1"/>
</dbReference>
<dbReference type="AlphaFoldDB" id="A0A1Z5KMV2"/>
<keyword evidence="6 7" id="KW-0539">Nucleus</keyword>
<comment type="caution">
    <text evidence="10">The sequence shown here is derived from an EMBL/GenBank/DDBJ whole genome shotgun (WGS) entry which is preliminary data.</text>
</comment>
<evidence type="ECO:0000256" key="1">
    <source>
        <dbReference type="ARBA" id="ARBA00004123"/>
    </source>
</evidence>
<keyword evidence="4 7" id="KW-0233">DNA recombination</keyword>
<gene>
    <name evidence="10" type="ORF">FisN_13Hh244</name>
</gene>
<dbReference type="PANTHER" id="PTHR16140">
    <property type="entry name" value="NON-STRUCTURAL MAINTENANCE OF CHROMOSOMES ELEMENT 4"/>
    <property type="match status" value="1"/>
</dbReference>
<keyword evidence="11" id="KW-1185">Reference proteome</keyword>
<accession>A0A1Z5KMV2</accession>
<dbReference type="InterPro" id="IPR014854">
    <property type="entry name" value="Nse4_C"/>
</dbReference>
<dbReference type="GO" id="GO:0006281">
    <property type="term" value="P:DNA repair"/>
    <property type="evidence" value="ECO:0007669"/>
    <property type="project" value="UniProtKB-UniRule"/>
</dbReference>
<evidence type="ECO:0000256" key="6">
    <source>
        <dbReference type="ARBA" id="ARBA00023242"/>
    </source>
</evidence>
<comment type="function">
    <text evidence="7">Component of the SMC5-SMC6 complex, that promotes sister chromatid alignment after DNA damage and facilitates double-stranded DNA breaks (DSBs) repair via homologous recombination between sister chromatids.</text>
</comment>
<protein>
    <recommendedName>
        <fullName evidence="7">Non-structural maintenance of chromosomes element 4</fullName>
    </recommendedName>
</protein>
<sequence length="332" mass="37803">MSNDTAMHASPEVKRAQKRANKSSSQRRTKRKVFDEGQTDEERRLLRVEQRNIHHVLATGAYRTRQRGQETQEEEEDRPTLEGVRDTNNELFQHVSYTRELVLDADNVVLLTNNYAKQVEQSVQVPRYDAIKVISALKKQCTMRKDGNTFFDWATLGVQTGVCYNAVPSKVVFAAGKYEVGIAAKPKKAREAKVKDTSEAVRPDEEKVVAKGDKATMSVADTCVSNMRKRITEKYNANISIKEGAPAPEPLDPLEILLDPKSFTKTVENFFYFSFLIKRGNVGVDKNWGIRYEMSKDNEPMGEHRQAFVHLNKKTWKRMCAELEARKQAVAS</sequence>
<evidence type="ECO:0000313" key="10">
    <source>
        <dbReference type="EMBL" id="GAX27663.1"/>
    </source>
</evidence>
<feature type="region of interest" description="Disordered" evidence="8">
    <location>
        <begin position="1"/>
        <end position="43"/>
    </location>
</feature>
<evidence type="ECO:0000256" key="2">
    <source>
        <dbReference type="ARBA" id="ARBA00008997"/>
    </source>
</evidence>
<proteinExistence type="inferred from homology"/>
<dbReference type="InterPro" id="IPR027786">
    <property type="entry name" value="Nse4/EID"/>
</dbReference>
<dbReference type="OrthoDB" id="361242at2759"/>
<dbReference type="GO" id="GO:0030915">
    <property type="term" value="C:Smc5-Smc6 complex"/>
    <property type="evidence" value="ECO:0007669"/>
    <property type="project" value="UniProtKB-UniRule"/>
</dbReference>
<evidence type="ECO:0000256" key="8">
    <source>
        <dbReference type="SAM" id="MobiDB-lite"/>
    </source>
</evidence>
<comment type="subcellular location">
    <subcellularLocation>
        <location evidence="1 7">Nucleus</location>
    </subcellularLocation>
</comment>
<dbReference type="GO" id="GO:0006310">
    <property type="term" value="P:DNA recombination"/>
    <property type="evidence" value="ECO:0007669"/>
    <property type="project" value="UniProtKB-UniRule"/>
</dbReference>
<evidence type="ECO:0000313" key="11">
    <source>
        <dbReference type="Proteomes" id="UP000198406"/>
    </source>
</evidence>
<evidence type="ECO:0000256" key="4">
    <source>
        <dbReference type="ARBA" id="ARBA00023172"/>
    </source>
</evidence>
<dbReference type="EMBL" id="BDSP01000259">
    <property type="protein sequence ID" value="GAX27663.1"/>
    <property type="molecule type" value="Genomic_DNA"/>
</dbReference>
<feature type="domain" description="Non-structural maintenance of chromosome element 4 C-terminal" evidence="9">
    <location>
        <begin position="254"/>
        <end position="328"/>
    </location>
</feature>
<keyword evidence="3 7" id="KW-0227">DNA damage</keyword>
<name>A0A1Z5KMV2_FISSO</name>
<evidence type="ECO:0000256" key="7">
    <source>
        <dbReference type="RuleBase" id="RU365071"/>
    </source>
</evidence>
<comment type="subunit">
    <text evidence="7">Component of the SMC5-SMC6 complex.</text>
</comment>
<dbReference type="PANTHER" id="PTHR16140:SF0">
    <property type="entry name" value="NON-STRUCTURAL MAINTENANCE OF CHROMOSOMES ELEMENT 4"/>
    <property type="match status" value="1"/>
</dbReference>
<dbReference type="InParanoid" id="A0A1Z5KMV2"/>
<keyword evidence="5 7" id="KW-0234">DNA repair</keyword>
<evidence type="ECO:0000259" key="9">
    <source>
        <dbReference type="Pfam" id="PF08743"/>
    </source>
</evidence>